<dbReference type="InterPro" id="IPR000642">
    <property type="entry name" value="Peptidase_M41"/>
</dbReference>
<dbReference type="GO" id="GO:0006508">
    <property type="term" value="P:proteolysis"/>
    <property type="evidence" value="ECO:0007669"/>
    <property type="project" value="InterPro"/>
</dbReference>
<dbReference type="Proteomes" id="UP000249577">
    <property type="component" value="Unassembled WGS sequence"/>
</dbReference>
<evidence type="ECO:0000313" key="5">
    <source>
        <dbReference type="Proteomes" id="UP000249577"/>
    </source>
</evidence>
<dbReference type="PROSITE" id="PS00674">
    <property type="entry name" value="AAA"/>
    <property type="match status" value="1"/>
</dbReference>
<keyword evidence="1" id="KW-0067">ATP-binding</keyword>
<comment type="caution">
    <text evidence="4">The sequence shown here is derived from an EMBL/GenBank/DDBJ whole genome shotgun (WGS) entry which is preliminary data.</text>
</comment>
<dbReference type="InterPro" id="IPR003959">
    <property type="entry name" value="ATPase_AAA_core"/>
</dbReference>
<dbReference type="PANTHER" id="PTHR23076:SF97">
    <property type="entry name" value="ATP-DEPENDENT ZINC METALLOPROTEASE YME1L1"/>
    <property type="match status" value="1"/>
</dbReference>
<accession>A0A2W5MZR7</accession>
<name>A0A2W5MZR7_ANCNO</name>
<evidence type="ECO:0000256" key="2">
    <source>
        <dbReference type="SAM" id="MobiDB-lite"/>
    </source>
</evidence>
<dbReference type="GO" id="GO:0005524">
    <property type="term" value="F:ATP binding"/>
    <property type="evidence" value="ECO:0007669"/>
    <property type="project" value="UniProtKB-KW"/>
</dbReference>
<dbReference type="SUPFAM" id="SSF140990">
    <property type="entry name" value="FtsH protease domain-like"/>
    <property type="match status" value="1"/>
</dbReference>
<dbReference type="InterPro" id="IPR037219">
    <property type="entry name" value="Peptidase_M41-like"/>
</dbReference>
<dbReference type="GO" id="GO:0016887">
    <property type="term" value="F:ATP hydrolysis activity"/>
    <property type="evidence" value="ECO:0007669"/>
    <property type="project" value="InterPro"/>
</dbReference>
<evidence type="ECO:0000256" key="1">
    <source>
        <dbReference type="RuleBase" id="RU003651"/>
    </source>
</evidence>
<dbReference type="Pfam" id="PF01434">
    <property type="entry name" value="Peptidase_M41"/>
    <property type="match status" value="1"/>
</dbReference>
<dbReference type="GO" id="GO:0004222">
    <property type="term" value="F:metalloendopeptidase activity"/>
    <property type="evidence" value="ECO:0007669"/>
    <property type="project" value="InterPro"/>
</dbReference>
<feature type="region of interest" description="Disordered" evidence="2">
    <location>
        <begin position="503"/>
        <end position="523"/>
    </location>
</feature>
<protein>
    <submittedName>
        <fullName evidence="4">AAA family ATPase</fullName>
    </submittedName>
</protein>
<feature type="domain" description="AAA+ ATPase" evidence="3">
    <location>
        <begin position="125"/>
        <end position="267"/>
    </location>
</feature>
<sequence>MVFSADLEWVAPALIANADFQATIRPNPRCLENVIRRVAGRSARVRPADIASLDLADLAFAIQPGSAAACVRRLQRIVGGRSTGAAADGAPALDRLVGYGAAADQMRMIVADIERLRAGSLHARDLPSVLLHGAPGTGKTMLVRSLARTARLPLVMSSVSTWFENSDGFLGGVAKSAQRFFAEVAACAPAVAFLDELDALPDRARLDARGRDWWNPIVTGVLLHIDRTRALDAGVILIAATNHPSHLDEALKRPGRFDRHIEVTAPRSAGELAGVLRHHLGADLGDTDLAPFAWLGLGATGAIAEQWVKSAREAARGYGREVGAEDLRQAIAPPDDRSPEELLRCALHEAAHAIVGVSFGASIELVSLVQTTERSGVARFNATSAFTEAGFEERVVIALAGRAADELFGGGADSGAARDLHYATRLVIGAHAVLGLRQSLTSLGLMDDPDLILRTDPFLARRVEEDLQRLMEKTRILVAELEKPVRRLADLLMTNRVATPDDVDRLMSEIDPSSDEDRGPAGV</sequence>
<dbReference type="Pfam" id="PF00004">
    <property type="entry name" value="AAA"/>
    <property type="match status" value="1"/>
</dbReference>
<dbReference type="GO" id="GO:0004176">
    <property type="term" value="F:ATP-dependent peptidase activity"/>
    <property type="evidence" value="ECO:0007669"/>
    <property type="project" value="InterPro"/>
</dbReference>
<dbReference type="SMART" id="SM00382">
    <property type="entry name" value="AAA"/>
    <property type="match status" value="1"/>
</dbReference>
<keyword evidence="1" id="KW-0547">Nucleotide-binding</keyword>
<dbReference type="PANTHER" id="PTHR23076">
    <property type="entry name" value="METALLOPROTEASE M41 FTSH"/>
    <property type="match status" value="1"/>
</dbReference>
<evidence type="ECO:0000259" key="3">
    <source>
        <dbReference type="SMART" id="SM00382"/>
    </source>
</evidence>
<evidence type="ECO:0000313" key="4">
    <source>
        <dbReference type="EMBL" id="PZQ19260.1"/>
    </source>
</evidence>
<dbReference type="SUPFAM" id="SSF52540">
    <property type="entry name" value="P-loop containing nucleoside triphosphate hydrolases"/>
    <property type="match status" value="1"/>
</dbReference>
<dbReference type="InterPro" id="IPR027417">
    <property type="entry name" value="P-loop_NTPase"/>
</dbReference>
<organism evidence="4 5">
    <name type="scientific">Ancylobacter novellus</name>
    <name type="common">Thiobacillus novellus</name>
    <dbReference type="NCBI Taxonomy" id="921"/>
    <lineage>
        <taxon>Bacteria</taxon>
        <taxon>Pseudomonadati</taxon>
        <taxon>Pseudomonadota</taxon>
        <taxon>Alphaproteobacteria</taxon>
        <taxon>Hyphomicrobiales</taxon>
        <taxon>Xanthobacteraceae</taxon>
        <taxon>Ancylobacter</taxon>
    </lineage>
</organism>
<dbReference type="EMBL" id="QFPN01000001">
    <property type="protein sequence ID" value="PZQ19260.1"/>
    <property type="molecule type" value="Genomic_DNA"/>
</dbReference>
<dbReference type="Gene3D" id="3.40.50.300">
    <property type="entry name" value="P-loop containing nucleotide triphosphate hydrolases"/>
    <property type="match status" value="1"/>
</dbReference>
<dbReference type="InterPro" id="IPR003960">
    <property type="entry name" value="ATPase_AAA_CS"/>
</dbReference>
<dbReference type="Gene3D" id="1.20.58.760">
    <property type="entry name" value="Peptidase M41"/>
    <property type="match status" value="1"/>
</dbReference>
<dbReference type="CDD" id="cd19481">
    <property type="entry name" value="RecA-like_protease"/>
    <property type="match status" value="1"/>
</dbReference>
<proteinExistence type="inferred from homology"/>
<dbReference type="AlphaFoldDB" id="A0A2W5MZR7"/>
<reference evidence="4 5" key="1">
    <citation type="submission" date="2017-08" db="EMBL/GenBank/DDBJ databases">
        <title>Infants hospitalized years apart are colonized by the same room-sourced microbial strains.</title>
        <authorList>
            <person name="Brooks B."/>
            <person name="Olm M.R."/>
            <person name="Firek B.A."/>
            <person name="Baker R."/>
            <person name="Thomas B.C."/>
            <person name="Morowitz M.J."/>
            <person name="Banfield J.F."/>
        </authorList>
    </citation>
    <scope>NUCLEOTIDE SEQUENCE [LARGE SCALE GENOMIC DNA]</scope>
    <source>
        <strain evidence="4">S2_005_003_R2_43</strain>
    </source>
</reference>
<gene>
    <name evidence="4" type="ORF">DI565_02480</name>
</gene>
<dbReference type="GO" id="GO:0005886">
    <property type="term" value="C:plasma membrane"/>
    <property type="evidence" value="ECO:0007669"/>
    <property type="project" value="TreeGrafter"/>
</dbReference>
<comment type="similarity">
    <text evidence="1">Belongs to the AAA ATPase family.</text>
</comment>
<dbReference type="GO" id="GO:0030163">
    <property type="term" value="P:protein catabolic process"/>
    <property type="evidence" value="ECO:0007669"/>
    <property type="project" value="TreeGrafter"/>
</dbReference>
<dbReference type="InterPro" id="IPR003593">
    <property type="entry name" value="AAA+_ATPase"/>
</dbReference>